<dbReference type="GO" id="GO:0070973">
    <property type="term" value="P:protein localization to endoplasmic reticulum exit site"/>
    <property type="evidence" value="ECO:0007669"/>
    <property type="project" value="UniProtKB-UniRule"/>
</dbReference>
<accession>A0A9P7BBW0</accession>
<feature type="transmembrane region" description="Helical" evidence="5">
    <location>
        <begin position="47"/>
        <end position="66"/>
    </location>
</feature>
<proteinExistence type="inferred from homology"/>
<dbReference type="AlphaFoldDB" id="A0A9P7BBW0"/>
<sequence>MSLYFTLLFALLTIEMSILFVLVLPLPNRIRKIFYNTYQKLSKNQQVKTILIIFIIIVGLLFIDSWKRAQINVTLYRHQRNIDNVDNMRNNYDSHAVTPTQALTSRAYNQRNIYISGFILYFMIGIATVMSIVRRLVKYQDLINNDKIENTKDVVGNKNDTDEIIKLKKELELKTIDLETLQKQVKNVETYFDDKNKPDDTTTAADSKKE</sequence>
<keyword evidence="5" id="KW-0256">Endoplasmic reticulum</keyword>
<dbReference type="GO" id="GO:0005789">
    <property type="term" value="C:endoplasmic reticulum membrane"/>
    <property type="evidence" value="ECO:0007669"/>
    <property type="project" value="UniProtKB-SubCell"/>
</dbReference>
<protein>
    <recommendedName>
        <fullName evidence="5">Endoplasmic reticulum transmembrane protein</fullName>
    </recommendedName>
</protein>
<gene>
    <name evidence="8" type="ORF">C6P45_004018</name>
</gene>
<keyword evidence="4 5" id="KW-0472">Membrane</keyword>
<organism evidence="8 9">
    <name type="scientific">Maudiozyma exigua</name>
    <name type="common">Yeast</name>
    <name type="synonym">Kazachstania exigua</name>
    <dbReference type="NCBI Taxonomy" id="34358"/>
    <lineage>
        <taxon>Eukaryota</taxon>
        <taxon>Fungi</taxon>
        <taxon>Dikarya</taxon>
        <taxon>Ascomycota</taxon>
        <taxon>Saccharomycotina</taxon>
        <taxon>Saccharomycetes</taxon>
        <taxon>Saccharomycetales</taxon>
        <taxon>Saccharomycetaceae</taxon>
        <taxon>Maudiozyma</taxon>
    </lineage>
</organism>
<feature type="compositionally biased region" description="Basic and acidic residues" evidence="6">
    <location>
        <begin position="192"/>
        <end position="210"/>
    </location>
</feature>
<dbReference type="PANTHER" id="PTHR12701">
    <property type="entry name" value="BCR-ASSOCIATED PROTEIN, BAP"/>
    <property type="match status" value="1"/>
</dbReference>
<feature type="transmembrane region" description="Helical" evidence="5">
    <location>
        <begin position="113"/>
        <end position="133"/>
    </location>
</feature>
<feature type="region of interest" description="Disordered" evidence="6">
    <location>
        <begin position="190"/>
        <end position="210"/>
    </location>
</feature>
<evidence type="ECO:0000256" key="6">
    <source>
        <dbReference type="SAM" id="MobiDB-lite"/>
    </source>
</evidence>
<feature type="domain" description="BAP29/BAP31 transmembrane" evidence="7">
    <location>
        <begin position="1"/>
        <end position="142"/>
    </location>
</feature>
<dbReference type="InterPro" id="IPR040463">
    <property type="entry name" value="BAP29/BAP31_N"/>
</dbReference>
<dbReference type="GO" id="GO:0006886">
    <property type="term" value="P:intracellular protein transport"/>
    <property type="evidence" value="ECO:0007669"/>
    <property type="project" value="UniProtKB-UniRule"/>
</dbReference>
<evidence type="ECO:0000256" key="1">
    <source>
        <dbReference type="ARBA" id="ARBA00004141"/>
    </source>
</evidence>
<dbReference type="Pfam" id="PF05529">
    <property type="entry name" value="Bap31"/>
    <property type="match status" value="1"/>
</dbReference>
<evidence type="ECO:0000313" key="9">
    <source>
        <dbReference type="Proteomes" id="UP000750334"/>
    </source>
</evidence>
<evidence type="ECO:0000256" key="5">
    <source>
        <dbReference type="RuleBase" id="RU367026"/>
    </source>
</evidence>
<dbReference type="InterPro" id="IPR008417">
    <property type="entry name" value="BAP29/BAP31"/>
</dbReference>
<dbReference type="Proteomes" id="UP000750334">
    <property type="component" value="Unassembled WGS sequence"/>
</dbReference>
<evidence type="ECO:0000256" key="2">
    <source>
        <dbReference type="ARBA" id="ARBA00022692"/>
    </source>
</evidence>
<evidence type="ECO:0000313" key="8">
    <source>
        <dbReference type="EMBL" id="KAG0669174.1"/>
    </source>
</evidence>
<dbReference type="OrthoDB" id="435607at2759"/>
<dbReference type="EMBL" id="PUHR01000048">
    <property type="protein sequence ID" value="KAG0669174.1"/>
    <property type="molecule type" value="Genomic_DNA"/>
</dbReference>
<dbReference type="PANTHER" id="PTHR12701:SF19">
    <property type="entry name" value="ENDOPLASMIC RETICULUM TRANSMEMBRANE PROTEIN 1-RELATED"/>
    <property type="match status" value="1"/>
</dbReference>
<keyword evidence="9" id="KW-1185">Reference proteome</keyword>
<name>A0A9P7BBW0_MAUEX</name>
<keyword evidence="5" id="KW-0653">Protein transport</keyword>
<comment type="caution">
    <text evidence="8">The sequence shown here is derived from an EMBL/GenBank/DDBJ whole genome shotgun (WGS) entry which is preliminary data.</text>
</comment>
<comment type="similarity">
    <text evidence="5">Belongs to the BCAP29/BCAP31 family.</text>
</comment>
<evidence type="ECO:0000259" key="7">
    <source>
        <dbReference type="Pfam" id="PF05529"/>
    </source>
</evidence>
<reference evidence="8 9" key="1">
    <citation type="submission" date="2020-11" db="EMBL/GenBank/DDBJ databases">
        <title>Kefir isolates.</title>
        <authorList>
            <person name="Marcisauskas S."/>
            <person name="Kim Y."/>
            <person name="Blasche S."/>
        </authorList>
    </citation>
    <scope>NUCLEOTIDE SEQUENCE [LARGE SCALE GENOMIC DNA]</scope>
    <source>
        <strain evidence="8 9">OG2</strain>
    </source>
</reference>
<evidence type="ECO:0000256" key="4">
    <source>
        <dbReference type="ARBA" id="ARBA00023136"/>
    </source>
</evidence>
<comment type="function">
    <text evidence="5">May play a role in anterograde transport of membrane proteins from the endoplasmic reticulum to the Golgi.</text>
</comment>
<keyword evidence="2 5" id="KW-0812">Transmembrane</keyword>
<keyword evidence="5" id="KW-0813">Transport</keyword>
<evidence type="ECO:0000256" key="3">
    <source>
        <dbReference type="ARBA" id="ARBA00022989"/>
    </source>
</evidence>
<dbReference type="GO" id="GO:0006888">
    <property type="term" value="P:endoplasmic reticulum to Golgi vesicle-mediated transport"/>
    <property type="evidence" value="ECO:0007669"/>
    <property type="project" value="UniProtKB-UniRule"/>
</dbReference>
<comment type="subcellular location">
    <subcellularLocation>
        <location evidence="5">Endoplasmic reticulum membrane</location>
        <topology evidence="5">Multi-pass membrane protein</topology>
    </subcellularLocation>
    <subcellularLocation>
        <location evidence="1">Membrane</location>
        <topology evidence="1">Multi-pass membrane protein</topology>
    </subcellularLocation>
</comment>
<keyword evidence="3 5" id="KW-1133">Transmembrane helix</keyword>
<keyword evidence="5" id="KW-0931">ER-Golgi transport</keyword>
<feature type="transmembrane region" description="Helical" evidence="5">
    <location>
        <begin position="6"/>
        <end position="26"/>
    </location>
</feature>